<evidence type="ECO:0000313" key="3">
    <source>
        <dbReference type="Proteomes" id="UP000796880"/>
    </source>
</evidence>
<organism evidence="2 3">
    <name type="scientific">Rhamnella rubrinervis</name>
    <dbReference type="NCBI Taxonomy" id="2594499"/>
    <lineage>
        <taxon>Eukaryota</taxon>
        <taxon>Viridiplantae</taxon>
        <taxon>Streptophyta</taxon>
        <taxon>Embryophyta</taxon>
        <taxon>Tracheophyta</taxon>
        <taxon>Spermatophyta</taxon>
        <taxon>Magnoliopsida</taxon>
        <taxon>eudicotyledons</taxon>
        <taxon>Gunneridae</taxon>
        <taxon>Pentapetalae</taxon>
        <taxon>rosids</taxon>
        <taxon>fabids</taxon>
        <taxon>Rosales</taxon>
        <taxon>Rhamnaceae</taxon>
        <taxon>rhamnoid group</taxon>
        <taxon>Rhamneae</taxon>
        <taxon>Rhamnella</taxon>
    </lineage>
</organism>
<feature type="compositionally biased region" description="Low complexity" evidence="1">
    <location>
        <begin position="33"/>
        <end position="43"/>
    </location>
</feature>
<evidence type="ECO:0000313" key="2">
    <source>
        <dbReference type="EMBL" id="KAF3457593.1"/>
    </source>
</evidence>
<dbReference type="AlphaFoldDB" id="A0A8K0HST8"/>
<feature type="compositionally biased region" description="Basic and acidic residues" evidence="1">
    <location>
        <begin position="44"/>
        <end position="53"/>
    </location>
</feature>
<feature type="compositionally biased region" description="Polar residues" evidence="1">
    <location>
        <begin position="54"/>
        <end position="64"/>
    </location>
</feature>
<feature type="region of interest" description="Disordered" evidence="1">
    <location>
        <begin position="21"/>
        <end position="74"/>
    </location>
</feature>
<dbReference type="OrthoDB" id="1747175at2759"/>
<accession>A0A8K0HST8</accession>
<sequence>MNKISTPKTINADIESGGFLAKALSTSEEHPTAEIPTTITERPPTFDDVEKGHNFQNSRPSTPGGSHDRRRSDPFRNRIRLDSWKGDSISDLISSSLNPMAKLLVDGLTLVEEFLATTYKNFQSPNPSLASGSQVWCPPEQGFIKAAHCGWRDVEWEADAKEVEKVVSAKDEPSCWYVYVTICSIRECFGNQGWKVIRKSRSYNLVADAVAKLSLSSSRELVLMNSL</sequence>
<gene>
    <name evidence="2" type="ORF">FNV43_RR02251</name>
</gene>
<keyword evidence="3" id="KW-1185">Reference proteome</keyword>
<protein>
    <submittedName>
        <fullName evidence="2">Uncharacterized protein</fullName>
    </submittedName>
</protein>
<dbReference type="EMBL" id="VOIH02000001">
    <property type="protein sequence ID" value="KAF3457593.1"/>
    <property type="molecule type" value="Genomic_DNA"/>
</dbReference>
<evidence type="ECO:0000256" key="1">
    <source>
        <dbReference type="SAM" id="MobiDB-lite"/>
    </source>
</evidence>
<dbReference type="Proteomes" id="UP000796880">
    <property type="component" value="Unassembled WGS sequence"/>
</dbReference>
<proteinExistence type="predicted"/>
<name>A0A8K0HST8_9ROSA</name>
<comment type="caution">
    <text evidence="2">The sequence shown here is derived from an EMBL/GenBank/DDBJ whole genome shotgun (WGS) entry which is preliminary data.</text>
</comment>
<reference evidence="2" key="1">
    <citation type="submission" date="2020-03" db="EMBL/GenBank/DDBJ databases">
        <title>A high-quality chromosome-level genome assembly of a woody plant with both climbing and erect habits, Rhamnella rubrinervis.</title>
        <authorList>
            <person name="Lu Z."/>
            <person name="Yang Y."/>
            <person name="Zhu X."/>
            <person name="Sun Y."/>
        </authorList>
    </citation>
    <scope>NUCLEOTIDE SEQUENCE</scope>
    <source>
        <strain evidence="2">BYM</strain>
        <tissue evidence="2">Leaf</tissue>
    </source>
</reference>